<dbReference type="GO" id="GO:0003677">
    <property type="term" value="F:DNA binding"/>
    <property type="evidence" value="ECO:0007669"/>
    <property type="project" value="UniProtKB-ARBA"/>
</dbReference>
<dbReference type="PROSITE" id="PS50157">
    <property type="entry name" value="ZINC_FINGER_C2H2_2"/>
    <property type="match status" value="5"/>
</dbReference>
<feature type="domain" description="C2H2-type" evidence="6">
    <location>
        <begin position="365"/>
        <end position="389"/>
    </location>
</feature>
<evidence type="ECO:0000256" key="1">
    <source>
        <dbReference type="ARBA" id="ARBA00022723"/>
    </source>
</evidence>
<evidence type="ECO:0000256" key="4">
    <source>
        <dbReference type="ARBA" id="ARBA00022833"/>
    </source>
</evidence>
<evidence type="ECO:0000313" key="8">
    <source>
        <dbReference type="Proteomes" id="UP000075920"/>
    </source>
</evidence>
<dbReference type="InterPro" id="IPR036236">
    <property type="entry name" value="Znf_C2H2_sf"/>
</dbReference>
<accession>A0A182WCX4</accession>
<dbReference type="VEuPathDB" id="VectorBase:AMIN008211"/>
<protein>
    <recommendedName>
        <fullName evidence="6">C2H2-type domain-containing protein</fullName>
    </recommendedName>
</protein>
<dbReference type="PROSITE" id="PS00028">
    <property type="entry name" value="ZINC_FINGER_C2H2_1"/>
    <property type="match status" value="5"/>
</dbReference>
<feature type="domain" description="C2H2-type" evidence="6">
    <location>
        <begin position="392"/>
        <end position="420"/>
    </location>
</feature>
<evidence type="ECO:0000259" key="6">
    <source>
        <dbReference type="PROSITE" id="PS50157"/>
    </source>
</evidence>
<dbReference type="SUPFAM" id="SSF57667">
    <property type="entry name" value="beta-beta-alpha zinc fingers"/>
    <property type="match status" value="3"/>
</dbReference>
<dbReference type="PANTHER" id="PTHR24379:SF121">
    <property type="entry name" value="C2H2-TYPE DOMAIN-CONTAINING PROTEIN"/>
    <property type="match status" value="1"/>
</dbReference>
<dbReference type="Gene3D" id="3.30.160.60">
    <property type="entry name" value="Classic Zinc Finger"/>
    <property type="match status" value="4"/>
</dbReference>
<dbReference type="STRING" id="112268.A0A182WCX4"/>
<dbReference type="SMART" id="SM00355">
    <property type="entry name" value="ZnF_C2H2"/>
    <property type="match status" value="7"/>
</dbReference>
<name>A0A182WCX4_9DIPT</name>
<evidence type="ECO:0000256" key="5">
    <source>
        <dbReference type="PROSITE-ProRule" id="PRU00042"/>
    </source>
</evidence>
<dbReference type="Pfam" id="PF00096">
    <property type="entry name" value="zf-C2H2"/>
    <property type="match status" value="2"/>
</dbReference>
<organism evidence="7 8">
    <name type="scientific">Anopheles minimus</name>
    <dbReference type="NCBI Taxonomy" id="112268"/>
    <lineage>
        <taxon>Eukaryota</taxon>
        <taxon>Metazoa</taxon>
        <taxon>Ecdysozoa</taxon>
        <taxon>Arthropoda</taxon>
        <taxon>Hexapoda</taxon>
        <taxon>Insecta</taxon>
        <taxon>Pterygota</taxon>
        <taxon>Neoptera</taxon>
        <taxon>Endopterygota</taxon>
        <taxon>Diptera</taxon>
        <taxon>Nematocera</taxon>
        <taxon>Culicoidea</taxon>
        <taxon>Culicidae</taxon>
        <taxon>Anophelinae</taxon>
        <taxon>Anopheles</taxon>
    </lineage>
</organism>
<dbReference type="GO" id="GO:0008270">
    <property type="term" value="F:zinc ion binding"/>
    <property type="evidence" value="ECO:0007669"/>
    <property type="project" value="UniProtKB-KW"/>
</dbReference>
<reference evidence="8" key="1">
    <citation type="submission" date="2013-03" db="EMBL/GenBank/DDBJ databases">
        <title>The Genome Sequence of Anopheles minimus MINIMUS1.</title>
        <authorList>
            <consortium name="The Broad Institute Genomics Platform"/>
            <person name="Neafsey D.E."/>
            <person name="Walton C."/>
            <person name="Walker B."/>
            <person name="Young S.K."/>
            <person name="Zeng Q."/>
            <person name="Gargeya S."/>
            <person name="Fitzgerald M."/>
            <person name="Haas B."/>
            <person name="Abouelleil A."/>
            <person name="Allen A.W."/>
            <person name="Alvarado L."/>
            <person name="Arachchi H.M."/>
            <person name="Berlin A.M."/>
            <person name="Chapman S.B."/>
            <person name="Gainer-Dewar J."/>
            <person name="Goldberg J."/>
            <person name="Griggs A."/>
            <person name="Gujja S."/>
            <person name="Hansen M."/>
            <person name="Howarth C."/>
            <person name="Imamovic A."/>
            <person name="Ireland A."/>
            <person name="Larimer J."/>
            <person name="McCowan C."/>
            <person name="Murphy C."/>
            <person name="Pearson M."/>
            <person name="Poon T.W."/>
            <person name="Priest M."/>
            <person name="Roberts A."/>
            <person name="Saif S."/>
            <person name="Shea T."/>
            <person name="Sisk P."/>
            <person name="Sykes S."/>
            <person name="Wortman J."/>
            <person name="Nusbaum C."/>
            <person name="Birren B."/>
        </authorList>
    </citation>
    <scope>NUCLEOTIDE SEQUENCE [LARGE SCALE GENOMIC DNA]</scope>
    <source>
        <strain evidence="8">MINIMUS1</strain>
    </source>
</reference>
<sequence>FCLSQDWENLVALSTIINSTLTWEDVKRFTGIKELGEETKPYVLCGDCHIKLINSVTFRHSCLANEAFFREFCLELEDFADNNCEETEQNAAVPSESISEIEFIVVDKRKKRKATAAKKALPTARERFSCEHEKTDALSDFDYCANRIELGEPYSNDDEHSDNRQLMREKVTLDSNELFVESMRLIRAAQQHQQHVRNEGNGGNETKSSNALLVRDRFSKVIRSQLCDVCGKVVLKLSDHMTIHTKEMKYACPHCPVRMANHGNLYRHVQAVHMKRITKSCEVCNKGFTSNSSYKSHMRSEHGIGDTYECKLCPKKFNHPGNYRVHLIRCHSDERKFTCAICGKQFKEKRDHRNHQRVHSDDKPFACSQCPKGFKSEYARKTHELTHAGVVFKCTVCDKSYRYKCLLSIHTRKDHPDIKLNAANADD</sequence>
<reference evidence="7" key="2">
    <citation type="submission" date="2020-05" db="UniProtKB">
        <authorList>
            <consortium name="EnsemblMetazoa"/>
        </authorList>
    </citation>
    <scope>IDENTIFICATION</scope>
    <source>
        <strain evidence="7">MINIMUS1</strain>
    </source>
</reference>
<keyword evidence="8" id="KW-1185">Reference proteome</keyword>
<dbReference type="InterPro" id="IPR013087">
    <property type="entry name" value="Znf_C2H2_type"/>
</dbReference>
<feature type="domain" description="C2H2-type" evidence="6">
    <location>
        <begin position="279"/>
        <end position="302"/>
    </location>
</feature>
<keyword evidence="2" id="KW-0677">Repeat</keyword>
<keyword evidence="1" id="KW-0479">Metal-binding</keyword>
<dbReference type="EnsemblMetazoa" id="AMIN008211-RA">
    <property type="protein sequence ID" value="AMIN008211-PA"/>
    <property type="gene ID" value="AMIN008211"/>
</dbReference>
<keyword evidence="3 5" id="KW-0863">Zinc-finger</keyword>
<dbReference type="Pfam" id="PF12874">
    <property type="entry name" value="zf-met"/>
    <property type="match status" value="1"/>
</dbReference>
<feature type="domain" description="C2H2-type" evidence="6">
    <location>
        <begin position="337"/>
        <end position="364"/>
    </location>
</feature>
<dbReference type="AlphaFoldDB" id="A0A182WCX4"/>
<feature type="domain" description="C2H2-type" evidence="6">
    <location>
        <begin position="308"/>
        <end position="336"/>
    </location>
</feature>
<dbReference type="Proteomes" id="UP000075920">
    <property type="component" value="Unassembled WGS sequence"/>
</dbReference>
<evidence type="ECO:0000256" key="2">
    <source>
        <dbReference type="ARBA" id="ARBA00022737"/>
    </source>
</evidence>
<evidence type="ECO:0000313" key="7">
    <source>
        <dbReference type="EnsemblMetazoa" id="AMIN008211-PA"/>
    </source>
</evidence>
<keyword evidence="4" id="KW-0862">Zinc</keyword>
<evidence type="ECO:0000256" key="3">
    <source>
        <dbReference type="ARBA" id="ARBA00022771"/>
    </source>
</evidence>
<proteinExistence type="predicted"/>
<dbReference type="PANTHER" id="PTHR24379">
    <property type="entry name" value="KRAB AND ZINC FINGER DOMAIN-CONTAINING"/>
    <property type="match status" value="1"/>
</dbReference>
<dbReference type="FunFam" id="3.30.160.60:FF:000110">
    <property type="entry name" value="Zinc finger protein-like"/>
    <property type="match status" value="1"/>
</dbReference>